<comment type="caution">
    <text evidence="2">The sequence shown here is derived from an EMBL/GenBank/DDBJ whole genome shotgun (WGS) entry which is preliminary data.</text>
</comment>
<keyword evidence="3" id="KW-1185">Reference proteome</keyword>
<protein>
    <recommendedName>
        <fullName evidence="4">Small secreted protein</fullName>
    </recommendedName>
</protein>
<keyword evidence="1" id="KW-0732">Signal</keyword>
<dbReference type="Proteomes" id="UP000434172">
    <property type="component" value="Unassembled WGS sequence"/>
</dbReference>
<feature type="chain" id="PRO_5034019747" description="Small secreted protein" evidence="1">
    <location>
        <begin position="22"/>
        <end position="126"/>
    </location>
</feature>
<sequence length="126" mass="13518">MHFTNVLNIVLTLGAAAGASAAAVAPRANRKANEFSSGTCAQGTASYEHESNFNVDVTMDDTSHSVYFASGPWYFFDGKTGNGGGCTGNLLGRWNNDNDHPCVNLDGRDGDNRRIQCVRWGSAERN</sequence>
<feature type="signal peptide" evidence="1">
    <location>
        <begin position="1"/>
        <end position="21"/>
    </location>
</feature>
<proteinExistence type="predicted"/>
<dbReference type="AlphaFoldDB" id="A0A8H3WN05"/>
<gene>
    <name evidence="2" type="ORF">GQ607_005358</name>
</gene>
<evidence type="ECO:0000313" key="3">
    <source>
        <dbReference type="Proteomes" id="UP000434172"/>
    </source>
</evidence>
<evidence type="ECO:0000256" key="1">
    <source>
        <dbReference type="SAM" id="SignalP"/>
    </source>
</evidence>
<evidence type="ECO:0008006" key="4">
    <source>
        <dbReference type="Google" id="ProtNLM"/>
    </source>
</evidence>
<name>A0A8H3WN05_9PEZI</name>
<reference evidence="2 3" key="1">
    <citation type="submission" date="2019-12" db="EMBL/GenBank/DDBJ databases">
        <title>A genome sequence resource for the geographically widespread anthracnose pathogen Colletotrichum asianum.</title>
        <authorList>
            <person name="Meng Y."/>
        </authorList>
    </citation>
    <scope>NUCLEOTIDE SEQUENCE [LARGE SCALE GENOMIC DNA]</scope>
    <source>
        <strain evidence="2 3">ICMP 18580</strain>
    </source>
</reference>
<accession>A0A8H3WN05</accession>
<dbReference type="EMBL" id="WOWK01000023">
    <property type="protein sequence ID" value="KAF0327497.1"/>
    <property type="molecule type" value="Genomic_DNA"/>
</dbReference>
<dbReference type="OrthoDB" id="5404773at2759"/>
<organism evidence="2 3">
    <name type="scientific">Colletotrichum asianum</name>
    <dbReference type="NCBI Taxonomy" id="702518"/>
    <lineage>
        <taxon>Eukaryota</taxon>
        <taxon>Fungi</taxon>
        <taxon>Dikarya</taxon>
        <taxon>Ascomycota</taxon>
        <taxon>Pezizomycotina</taxon>
        <taxon>Sordariomycetes</taxon>
        <taxon>Hypocreomycetidae</taxon>
        <taxon>Glomerellales</taxon>
        <taxon>Glomerellaceae</taxon>
        <taxon>Colletotrichum</taxon>
        <taxon>Colletotrichum gloeosporioides species complex</taxon>
    </lineage>
</organism>
<evidence type="ECO:0000313" key="2">
    <source>
        <dbReference type="EMBL" id="KAF0327497.1"/>
    </source>
</evidence>